<dbReference type="GO" id="GO:0016874">
    <property type="term" value="F:ligase activity"/>
    <property type="evidence" value="ECO:0007669"/>
    <property type="project" value="UniProtKB-KW"/>
</dbReference>
<dbReference type="EMBL" id="JAGQFT020000011">
    <property type="protein sequence ID" value="MBS7458498.1"/>
    <property type="molecule type" value="Genomic_DNA"/>
</dbReference>
<comment type="caution">
    <text evidence="7">The sequence shown here is derived from an EMBL/GenBank/DDBJ whole genome shotgun (WGS) entry which is preliminary data.</text>
</comment>
<keyword evidence="4 5" id="KW-0472">Membrane</keyword>
<sequence>MSDSPTPDTPASFRWAPWWVIAFVATWPGRGVAAGILVLGALVACGLLIRQRFRGGSRYLSHEAWALTSVLFLAYWLPEAFSLLGAVDPRETAENVVGHLVYLPALWLAAMAVADARGRRIAFNGIAAVVGIWTLDALVQAVTGWSLGGHLPGEVDRINGIFGADGNFKLGIVIASLAPFPLAAAARRLGTAGWVLAAGAMFVVVLLAGSRASWLTYALVLAVSGWVLLGLKRALLVLVLGAGVVGGLAVSVSDRLMARMERTEAALSGEEEGVDHALSGRLAIWTVAGRMALDHPLTGVGVRGFRCAYPDYAEPGDQFLREGGGSRCDGRPYGAFHAHQIVLEILSETGLAGMVLWLFGVALALRAWFVASTAARLRAAVPGLALAVTVFPLNTHLATYSTFWGGVTLLLAALFAGTLLARDAPRAAVRPGA</sequence>
<feature type="transmembrane region" description="Helical" evidence="5">
    <location>
        <begin position="234"/>
        <end position="252"/>
    </location>
</feature>
<reference evidence="7" key="2">
    <citation type="submission" date="2021-04" db="EMBL/GenBank/DDBJ databases">
        <authorList>
            <person name="Karlyshev A.V."/>
        </authorList>
    </citation>
    <scope>NUCLEOTIDE SEQUENCE</scope>
    <source>
        <strain evidence="7">LMG 29479</strain>
    </source>
</reference>
<proteinExistence type="predicted"/>
<comment type="subcellular location">
    <subcellularLocation>
        <location evidence="1">Membrane</location>
        <topology evidence="1">Multi-pass membrane protein</topology>
    </subcellularLocation>
</comment>
<feature type="transmembrane region" description="Helical" evidence="5">
    <location>
        <begin position="193"/>
        <end position="214"/>
    </location>
</feature>
<gene>
    <name evidence="8" type="ORF">KB893_015270</name>
    <name evidence="7" type="ORF">KB893_07220</name>
</gene>
<feature type="transmembrane region" description="Helical" evidence="5">
    <location>
        <begin position="59"/>
        <end position="77"/>
    </location>
</feature>
<organism evidence="7">
    <name type="scientific">Coralloluteibacterium stylophorae</name>
    <dbReference type="NCBI Taxonomy" id="1776034"/>
    <lineage>
        <taxon>Bacteria</taxon>
        <taxon>Pseudomonadati</taxon>
        <taxon>Pseudomonadota</taxon>
        <taxon>Gammaproteobacteria</taxon>
        <taxon>Lysobacterales</taxon>
        <taxon>Lysobacteraceae</taxon>
        <taxon>Coralloluteibacterium</taxon>
    </lineage>
</organism>
<evidence type="ECO:0000256" key="1">
    <source>
        <dbReference type="ARBA" id="ARBA00004141"/>
    </source>
</evidence>
<evidence type="ECO:0000256" key="5">
    <source>
        <dbReference type="SAM" id="Phobius"/>
    </source>
</evidence>
<reference evidence="8 9" key="1">
    <citation type="journal article" date="2021" name="Microbiol. Resour. Announc.">
        <title>Draft Genome Sequence of Coralloluteibacterium stylophorae LMG 29479T.</title>
        <authorList>
            <person name="Karlyshev A.V."/>
            <person name="Kudryashova E.B."/>
            <person name="Ariskina E.V."/>
            <person name="Conroy A.P."/>
            <person name="Abidueva E.Y."/>
        </authorList>
    </citation>
    <scope>NUCLEOTIDE SEQUENCE [LARGE SCALE GENOMIC DNA]</scope>
    <source>
        <strain evidence="8 9">LMG 29479</strain>
    </source>
</reference>
<evidence type="ECO:0000256" key="4">
    <source>
        <dbReference type="ARBA" id="ARBA00023136"/>
    </source>
</evidence>
<dbReference type="AlphaFoldDB" id="A0A8J7VUV9"/>
<feature type="transmembrane region" description="Helical" evidence="5">
    <location>
        <begin position="20"/>
        <end position="47"/>
    </location>
</feature>
<keyword evidence="7" id="KW-0436">Ligase</keyword>
<feature type="transmembrane region" description="Helical" evidence="5">
    <location>
        <begin position="355"/>
        <end position="377"/>
    </location>
</feature>
<feature type="transmembrane region" description="Helical" evidence="5">
    <location>
        <begin position="168"/>
        <end position="186"/>
    </location>
</feature>
<feature type="domain" description="O-antigen ligase-related" evidence="6">
    <location>
        <begin position="197"/>
        <end position="358"/>
    </location>
</feature>
<feature type="transmembrane region" description="Helical" evidence="5">
    <location>
        <begin position="397"/>
        <end position="421"/>
    </location>
</feature>
<evidence type="ECO:0000256" key="2">
    <source>
        <dbReference type="ARBA" id="ARBA00022692"/>
    </source>
</evidence>
<dbReference type="RefSeq" id="WP_211926249.1">
    <property type="nucleotide sequence ID" value="NZ_JAGQFT020000011.1"/>
</dbReference>
<accession>A0A8J7VUV9</accession>
<evidence type="ECO:0000256" key="3">
    <source>
        <dbReference type="ARBA" id="ARBA00022989"/>
    </source>
</evidence>
<feature type="transmembrane region" description="Helical" evidence="5">
    <location>
        <begin position="126"/>
        <end position="148"/>
    </location>
</feature>
<dbReference type="Pfam" id="PF04932">
    <property type="entry name" value="Wzy_C"/>
    <property type="match status" value="1"/>
</dbReference>
<evidence type="ECO:0000313" key="8">
    <source>
        <dbReference type="EMBL" id="MBS7458498.1"/>
    </source>
</evidence>
<dbReference type="EMBL" id="JAGQFT010000044">
    <property type="protein sequence ID" value="MBR0562304.1"/>
    <property type="molecule type" value="Genomic_DNA"/>
</dbReference>
<keyword evidence="3 5" id="KW-1133">Transmembrane helix</keyword>
<dbReference type="PANTHER" id="PTHR37422">
    <property type="entry name" value="TEICHURONIC ACID BIOSYNTHESIS PROTEIN TUAE"/>
    <property type="match status" value="1"/>
</dbReference>
<protein>
    <submittedName>
        <fullName evidence="7">O-antigen ligase family protein</fullName>
    </submittedName>
</protein>
<dbReference type="PANTHER" id="PTHR37422:SF21">
    <property type="entry name" value="EXOQ-LIKE PROTEIN"/>
    <property type="match status" value="1"/>
</dbReference>
<dbReference type="Proteomes" id="UP000675747">
    <property type="component" value="Unassembled WGS sequence"/>
</dbReference>
<evidence type="ECO:0000313" key="9">
    <source>
        <dbReference type="Proteomes" id="UP000675747"/>
    </source>
</evidence>
<evidence type="ECO:0000259" key="6">
    <source>
        <dbReference type="Pfam" id="PF04932"/>
    </source>
</evidence>
<dbReference type="InterPro" id="IPR051533">
    <property type="entry name" value="WaaL-like"/>
</dbReference>
<dbReference type="InterPro" id="IPR007016">
    <property type="entry name" value="O-antigen_ligase-rel_domated"/>
</dbReference>
<dbReference type="GO" id="GO:0016020">
    <property type="term" value="C:membrane"/>
    <property type="evidence" value="ECO:0007669"/>
    <property type="project" value="UniProtKB-SubCell"/>
</dbReference>
<evidence type="ECO:0000313" key="7">
    <source>
        <dbReference type="EMBL" id="MBR0562304.1"/>
    </source>
</evidence>
<feature type="transmembrane region" description="Helical" evidence="5">
    <location>
        <begin position="97"/>
        <end position="114"/>
    </location>
</feature>
<keyword evidence="2 5" id="KW-0812">Transmembrane</keyword>
<name>A0A8J7VUV9_9GAMM</name>
<keyword evidence="9" id="KW-1185">Reference proteome</keyword>